<comment type="caution">
    <text evidence="3">The sequence shown here is derived from an EMBL/GenBank/DDBJ whole genome shotgun (WGS) entry which is preliminary data.</text>
</comment>
<feature type="compositionally biased region" description="Polar residues" evidence="1">
    <location>
        <begin position="90"/>
        <end position="100"/>
    </location>
</feature>
<keyword evidence="2" id="KW-0812">Transmembrane</keyword>
<feature type="compositionally biased region" description="Basic and acidic residues" evidence="1">
    <location>
        <begin position="183"/>
        <end position="199"/>
    </location>
</feature>
<keyword evidence="2" id="KW-1133">Transmembrane helix</keyword>
<evidence type="ECO:0000313" key="4">
    <source>
        <dbReference type="Proteomes" id="UP000054078"/>
    </source>
</evidence>
<feature type="region of interest" description="Disordered" evidence="1">
    <location>
        <begin position="446"/>
        <end position="467"/>
    </location>
</feature>
<organism evidence="3 4">
    <name type="scientific">Tractidigestivibacter scatoligenes</name>
    <name type="common">Olsenella scatoligenes</name>
    <dbReference type="NCBI Taxonomy" id="1299998"/>
    <lineage>
        <taxon>Bacteria</taxon>
        <taxon>Bacillati</taxon>
        <taxon>Actinomycetota</taxon>
        <taxon>Coriobacteriia</taxon>
        <taxon>Coriobacteriales</taxon>
        <taxon>Atopobiaceae</taxon>
        <taxon>Tractidigestivibacter</taxon>
    </lineage>
</organism>
<keyword evidence="4" id="KW-1185">Reference proteome</keyword>
<evidence type="ECO:0000256" key="2">
    <source>
        <dbReference type="SAM" id="Phobius"/>
    </source>
</evidence>
<dbReference type="Proteomes" id="UP000054078">
    <property type="component" value="Unassembled WGS sequence"/>
</dbReference>
<keyword evidence="2" id="KW-0472">Membrane</keyword>
<protein>
    <submittedName>
        <fullName evidence="3">Uncharacterized protein</fullName>
    </submittedName>
</protein>
<gene>
    <name evidence="3" type="ORF">AUL39_09390</name>
</gene>
<dbReference type="AlphaFoldDB" id="A0A100YUF8"/>
<feature type="compositionally biased region" description="Basic and acidic residues" evidence="1">
    <location>
        <begin position="303"/>
        <end position="334"/>
    </location>
</feature>
<reference evidence="3 4" key="1">
    <citation type="submission" date="2015-12" db="EMBL/GenBank/DDBJ databases">
        <title>Draft Genome Sequence of Olsenella scatoligenes SK9K4T; a Producer of 3-Methylindole- (skatole) and 4-Methylphenol- (p-cresol) Isolated from Pig Feces.</title>
        <authorList>
            <person name="Li X."/>
            <person name="Borg B."/>
            <person name="Canibe N."/>
        </authorList>
    </citation>
    <scope>NUCLEOTIDE SEQUENCE [LARGE SCALE GENOMIC DNA]</scope>
    <source>
        <strain evidence="3 4">SK9K4</strain>
    </source>
</reference>
<proteinExistence type="predicted"/>
<feature type="transmembrane region" description="Helical" evidence="2">
    <location>
        <begin position="420"/>
        <end position="442"/>
    </location>
</feature>
<evidence type="ECO:0000256" key="1">
    <source>
        <dbReference type="SAM" id="MobiDB-lite"/>
    </source>
</evidence>
<feature type="region of interest" description="Disordered" evidence="1">
    <location>
        <begin position="180"/>
        <end position="214"/>
    </location>
</feature>
<evidence type="ECO:0000313" key="3">
    <source>
        <dbReference type="EMBL" id="KUH57890.1"/>
    </source>
</evidence>
<dbReference type="RefSeq" id="WP_059055632.1">
    <property type="nucleotide sequence ID" value="NZ_LOJF01000011.1"/>
</dbReference>
<dbReference type="EMBL" id="LOJF01000011">
    <property type="protein sequence ID" value="KUH57890.1"/>
    <property type="molecule type" value="Genomic_DNA"/>
</dbReference>
<dbReference type="STRING" id="1299998.AUL39_09390"/>
<name>A0A100YUF8_TRASO</name>
<feature type="compositionally biased region" description="Basic and acidic residues" evidence="1">
    <location>
        <begin position="1"/>
        <end position="18"/>
    </location>
</feature>
<feature type="region of interest" description="Disordered" evidence="1">
    <location>
        <begin position="298"/>
        <end position="334"/>
    </location>
</feature>
<sequence length="467" mass="49588">MAWGKGKKDEKGAVEKNKATVQDAPTGAAGNASVPKDSAKAAREGAAQAASKAAGAASAAAGAAAGAARGAGKGIAAGFTALRDVRDASRQYSSAKSQMESTEKALAAQRSALEHRESIEGGYDDIMTAQSAALADAQKRAADAVQYTARLTHELQDLEARLTKMRADDEQALRPYKQLAESSKGRADDATRTVAEAKRAVRTAEGQVKDATDRREQAIASANRALDNSKARQRKVQGELDKLLADPSAKRDAIAQVRQELAAEAAHVSAAEAAVTRSTADAQSSVDNAQTHLWTQKQSLETAQRESDAMQAEAKERRGEYDHLRAEAEARQKKLSDNIDRHKAEIERSNRLRDNARTDASKANDLLSEAKSIHDTPQATEQLRRSIAEREQTLEAQRAKVEELGRAEKELRRRTRTTRIAVLVILVVLVAVVVVLVGSMLLGQGGNAAGTAASTSVTTTGTVSAGA</sequence>
<accession>A0A100YUF8</accession>
<dbReference type="OrthoDB" id="3186265at2"/>
<feature type="compositionally biased region" description="Low complexity" evidence="1">
    <location>
        <begin position="449"/>
        <end position="467"/>
    </location>
</feature>
<feature type="region of interest" description="Disordered" evidence="1">
    <location>
        <begin position="1"/>
        <end position="45"/>
    </location>
</feature>
<feature type="region of interest" description="Disordered" evidence="1">
    <location>
        <begin position="87"/>
        <end position="110"/>
    </location>
</feature>